<comment type="caution">
    <text evidence="2">The sequence shown here is derived from an EMBL/GenBank/DDBJ whole genome shotgun (WGS) entry which is preliminary data.</text>
</comment>
<keyword evidence="3" id="KW-1185">Reference proteome</keyword>
<sequence>MSETQEAIDKAQSRAQGAAKSDTDYDEDHGDLHQTAQKVSKENSAQHGSDMKQAEDNKQSETGGTARDQVQGVESSSS</sequence>
<evidence type="ECO:0000313" key="3">
    <source>
        <dbReference type="Proteomes" id="UP001345013"/>
    </source>
</evidence>
<reference evidence="2 3" key="1">
    <citation type="submission" date="2023-08" db="EMBL/GenBank/DDBJ databases">
        <title>Black Yeasts Isolated from many extreme environments.</title>
        <authorList>
            <person name="Coleine C."/>
            <person name="Stajich J.E."/>
            <person name="Selbmann L."/>
        </authorList>
    </citation>
    <scope>NUCLEOTIDE SEQUENCE [LARGE SCALE GENOMIC DNA]</scope>
    <source>
        <strain evidence="2 3">CCFEE 5885</strain>
    </source>
</reference>
<gene>
    <name evidence="2" type="ORF">LTR24_000603</name>
</gene>
<dbReference type="EMBL" id="JAVRRG010000004">
    <property type="protein sequence ID" value="KAK5101547.1"/>
    <property type="molecule type" value="Genomic_DNA"/>
</dbReference>
<dbReference type="Proteomes" id="UP001345013">
    <property type="component" value="Unassembled WGS sequence"/>
</dbReference>
<name>A0ABR0KQD8_9EURO</name>
<protein>
    <submittedName>
        <fullName evidence="2">Uncharacterized protein</fullName>
    </submittedName>
</protein>
<evidence type="ECO:0000313" key="2">
    <source>
        <dbReference type="EMBL" id="KAK5101547.1"/>
    </source>
</evidence>
<organism evidence="2 3">
    <name type="scientific">Lithohypha guttulata</name>
    <dbReference type="NCBI Taxonomy" id="1690604"/>
    <lineage>
        <taxon>Eukaryota</taxon>
        <taxon>Fungi</taxon>
        <taxon>Dikarya</taxon>
        <taxon>Ascomycota</taxon>
        <taxon>Pezizomycotina</taxon>
        <taxon>Eurotiomycetes</taxon>
        <taxon>Chaetothyriomycetidae</taxon>
        <taxon>Chaetothyriales</taxon>
        <taxon>Trichomeriaceae</taxon>
        <taxon>Lithohypha</taxon>
    </lineage>
</organism>
<feature type="compositionally biased region" description="Polar residues" evidence="1">
    <location>
        <begin position="34"/>
        <end position="47"/>
    </location>
</feature>
<proteinExistence type="predicted"/>
<evidence type="ECO:0000256" key="1">
    <source>
        <dbReference type="SAM" id="MobiDB-lite"/>
    </source>
</evidence>
<feature type="compositionally biased region" description="Basic and acidic residues" evidence="1">
    <location>
        <begin position="49"/>
        <end position="59"/>
    </location>
</feature>
<feature type="region of interest" description="Disordered" evidence="1">
    <location>
        <begin position="1"/>
        <end position="78"/>
    </location>
</feature>
<accession>A0ABR0KQD8</accession>